<dbReference type="SUPFAM" id="SSF55874">
    <property type="entry name" value="ATPase domain of HSP90 chaperone/DNA topoisomerase II/histidine kinase"/>
    <property type="match status" value="1"/>
</dbReference>
<keyword evidence="15" id="KW-1185">Reference proteome</keyword>
<dbReference type="Gene3D" id="1.10.287.130">
    <property type="match status" value="1"/>
</dbReference>
<keyword evidence="11" id="KW-1133">Transmembrane helix</keyword>
<evidence type="ECO:0000259" key="13">
    <source>
        <dbReference type="PROSITE" id="PS50885"/>
    </source>
</evidence>
<evidence type="ECO:0000259" key="12">
    <source>
        <dbReference type="PROSITE" id="PS50109"/>
    </source>
</evidence>
<dbReference type="Proteomes" id="UP000001880">
    <property type="component" value="Chromosome"/>
</dbReference>
<dbReference type="Pfam" id="PF00672">
    <property type="entry name" value="HAMP"/>
    <property type="match status" value="1"/>
</dbReference>
<dbReference type="Pfam" id="PF02518">
    <property type="entry name" value="HATPase_c"/>
    <property type="match status" value="1"/>
</dbReference>
<dbReference type="InterPro" id="IPR003660">
    <property type="entry name" value="HAMP_dom"/>
</dbReference>
<dbReference type="PANTHER" id="PTHR43065">
    <property type="entry name" value="SENSOR HISTIDINE KINASE"/>
    <property type="match status" value="1"/>
</dbReference>
<evidence type="ECO:0000256" key="11">
    <source>
        <dbReference type="SAM" id="Phobius"/>
    </source>
</evidence>
<dbReference type="InterPro" id="IPR036097">
    <property type="entry name" value="HisK_dim/P_sf"/>
</dbReference>
<keyword evidence="9" id="KW-0902">Two-component regulatory system</keyword>
<dbReference type="GO" id="GO:0000155">
    <property type="term" value="F:phosphorelay sensor kinase activity"/>
    <property type="evidence" value="ECO:0007669"/>
    <property type="project" value="InterPro"/>
</dbReference>
<dbReference type="Gene3D" id="3.30.565.10">
    <property type="entry name" value="Histidine kinase-like ATPase, C-terminal domain"/>
    <property type="match status" value="1"/>
</dbReference>
<reference evidence="14 15" key="1">
    <citation type="journal article" date="2010" name="Stand. Genomic Sci.">
        <title>Complete genome sequence of Haliangium ochraceum type strain (SMP-2).</title>
        <authorList>
            <consortium name="US DOE Joint Genome Institute (JGI-PGF)"/>
            <person name="Ivanova N."/>
            <person name="Daum C."/>
            <person name="Lang E."/>
            <person name="Abt B."/>
            <person name="Kopitz M."/>
            <person name="Saunders E."/>
            <person name="Lapidus A."/>
            <person name="Lucas S."/>
            <person name="Glavina Del Rio T."/>
            <person name="Nolan M."/>
            <person name="Tice H."/>
            <person name="Copeland A."/>
            <person name="Cheng J.F."/>
            <person name="Chen F."/>
            <person name="Bruce D."/>
            <person name="Goodwin L."/>
            <person name="Pitluck S."/>
            <person name="Mavromatis K."/>
            <person name="Pati A."/>
            <person name="Mikhailova N."/>
            <person name="Chen A."/>
            <person name="Palaniappan K."/>
            <person name="Land M."/>
            <person name="Hauser L."/>
            <person name="Chang Y.J."/>
            <person name="Jeffries C.D."/>
            <person name="Detter J.C."/>
            <person name="Brettin T."/>
            <person name="Rohde M."/>
            <person name="Goker M."/>
            <person name="Bristow J."/>
            <person name="Markowitz V."/>
            <person name="Eisen J.A."/>
            <person name="Hugenholtz P."/>
            <person name="Kyrpides N.C."/>
            <person name="Klenk H.P."/>
        </authorList>
    </citation>
    <scope>NUCLEOTIDE SEQUENCE [LARGE SCALE GENOMIC DNA]</scope>
    <source>
        <strain evidence="15">DSM 14365 / CIP 107738 / JCM 11303 / AJ 13395 / SMP-2</strain>
    </source>
</reference>
<dbReference type="InterPro" id="IPR004358">
    <property type="entry name" value="Sig_transdc_His_kin-like_C"/>
</dbReference>
<keyword evidence="8" id="KW-0067">ATP-binding</keyword>
<feature type="transmembrane region" description="Helical" evidence="11">
    <location>
        <begin position="291"/>
        <end position="310"/>
    </location>
</feature>
<dbReference type="SUPFAM" id="SSF47384">
    <property type="entry name" value="Homodimeric domain of signal transducing histidine kinase"/>
    <property type="match status" value="1"/>
</dbReference>
<feature type="domain" description="Histidine kinase" evidence="12">
    <location>
        <begin position="386"/>
        <end position="599"/>
    </location>
</feature>
<dbReference type="eggNOG" id="COG4191">
    <property type="taxonomic scope" value="Bacteria"/>
</dbReference>
<keyword evidence="6" id="KW-0547">Nucleotide-binding</keyword>
<dbReference type="STRING" id="502025.Hoch_5853"/>
<dbReference type="InterPro" id="IPR036890">
    <property type="entry name" value="HATPase_C_sf"/>
</dbReference>
<comment type="catalytic activity">
    <reaction evidence="1">
        <text>ATP + protein L-histidine = ADP + protein N-phospho-L-histidine.</text>
        <dbReference type="EC" id="2.7.13.3"/>
    </reaction>
</comment>
<dbReference type="EC" id="2.7.13.3" evidence="3"/>
<dbReference type="InterPro" id="IPR005467">
    <property type="entry name" value="His_kinase_dom"/>
</dbReference>
<dbReference type="InterPro" id="IPR003594">
    <property type="entry name" value="HATPase_dom"/>
</dbReference>
<dbReference type="Gene3D" id="6.10.340.10">
    <property type="match status" value="1"/>
</dbReference>
<dbReference type="CDD" id="cd06225">
    <property type="entry name" value="HAMP"/>
    <property type="match status" value="1"/>
</dbReference>
<evidence type="ECO:0000256" key="1">
    <source>
        <dbReference type="ARBA" id="ARBA00000085"/>
    </source>
</evidence>
<evidence type="ECO:0000256" key="6">
    <source>
        <dbReference type="ARBA" id="ARBA00022741"/>
    </source>
</evidence>
<dbReference type="RefSeq" id="WP_012830920.1">
    <property type="nucleotide sequence ID" value="NC_013440.1"/>
</dbReference>
<organism evidence="14 15">
    <name type="scientific">Haliangium ochraceum (strain DSM 14365 / JCM 11303 / SMP-2)</name>
    <dbReference type="NCBI Taxonomy" id="502025"/>
    <lineage>
        <taxon>Bacteria</taxon>
        <taxon>Pseudomonadati</taxon>
        <taxon>Myxococcota</taxon>
        <taxon>Polyangia</taxon>
        <taxon>Haliangiales</taxon>
        <taxon>Kofleriaceae</taxon>
        <taxon>Haliangium</taxon>
    </lineage>
</organism>
<dbReference type="AlphaFoldDB" id="D0LIH2"/>
<evidence type="ECO:0000256" key="3">
    <source>
        <dbReference type="ARBA" id="ARBA00012438"/>
    </source>
</evidence>
<dbReference type="KEGG" id="hoh:Hoch_5853"/>
<dbReference type="SMART" id="SM00304">
    <property type="entry name" value="HAMP"/>
    <property type="match status" value="1"/>
</dbReference>
<accession>D0LIH2</accession>
<evidence type="ECO:0000256" key="4">
    <source>
        <dbReference type="ARBA" id="ARBA00022553"/>
    </source>
</evidence>
<keyword evidence="11" id="KW-0812">Transmembrane</keyword>
<name>D0LIH2_HALO1</name>
<feature type="domain" description="HAMP" evidence="13">
    <location>
        <begin position="310"/>
        <end position="366"/>
    </location>
</feature>
<sequence>MKLRGTLTFRVVLVLAVAAVIPTLALGALAIYNTRQVLEGEVVRGNLALIRVYGSSLDTTLQDARRTLKLAAGWWADSRTAESSGDSGDSGDSAGGERDGETERLLKSLREQVSLFSALAIVDVEGRPRYGDIDIPDLGVGVGTFGSYIGDVVFEDARPSVWMVAQARNRTGELVGAFVARLDLHFMAEALADARLAPGARLLVVDGDGIPVARSEGPIEAELPSLRGTDPAVDAALSSATEGSLERDGAIAVYRNLSSYQSVRGVRWAILMQQPEREAYALARITRDNTVLVGLVVLALSLLGGVLLAARLTRPLRLLAARADAIAEHQDLGDSDAPPPIVAPGEIGHLAQRIEEMARRIGEREKLQSALARGDRLAAVGTMAASVAHEVNNPLTTVLGYAKLLLEDKPEQHADRPGLELIAEEAERMKGIIGTLLDYSRSERAPRPEGRTDVNESLRHTAALMVPQLRRMRVELELELGEDLPPAAAGSHALQQVFVNLVQNAAQSMLPAGGPVRVSSALGPGKVALVVQVSDEGPGVPEAERKRIFEPFVTTKVSGTGLGLAVCKHLVVSFGGSIEVSDNASGRGATFRVVIPIEEGVR</sequence>
<dbReference type="EMBL" id="CP001804">
    <property type="protein sequence ID" value="ACY18328.1"/>
    <property type="molecule type" value="Genomic_DNA"/>
</dbReference>
<keyword evidence="5" id="KW-0808">Transferase</keyword>
<evidence type="ECO:0000256" key="5">
    <source>
        <dbReference type="ARBA" id="ARBA00022679"/>
    </source>
</evidence>
<dbReference type="PANTHER" id="PTHR43065:SF10">
    <property type="entry name" value="PEROXIDE STRESS-ACTIVATED HISTIDINE KINASE MAK3"/>
    <property type="match status" value="1"/>
</dbReference>
<proteinExistence type="predicted"/>
<comment type="subcellular location">
    <subcellularLocation>
        <location evidence="2">Membrane</location>
    </subcellularLocation>
</comment>
<evidence type="ECO:0000256" key="2">
    <source>
        <dbReference type="ARBA" id="ARBA00004370"/>
    </source>
</evidence>
<evidence type="ECO:0000256" key="9">
    <source>
        <dbReference type="ARBA" id="ARBA00023012"/>
    </source>
</evidence>
<evidence type="ECO:0000313" key="14">
    <source>
        <dbReference type="EMBL" id="ACY18328.1"/>
    </source>
</evidence>
<gene>
    <name evidence="14" type="ordered locus">Hoch_5853</name>
</gene>
<dbReference type="GO" id="GO:0016020">
    <property type="term" value="C:membrane"/>
    <property type="evidence" value="ECO:0007669"/>
    <property type="project" value="UniProtKB-SubCell"/>
</dbReference>
<feature type="region of interest" description="Disordered" evidence="10">
    <location>
        <begin position="79"/>
        <end position="101"/>
    </location>
</feature>
<dbReference type="CDD" id="cd00082">
    <property type="entry name" value="HisKA"/>
    <property type="match status" value="1"/>
</dbReference>
<dbReference type="SMART" id="SM00388">
    <property type="entry name" value="HisKA"/>
    <property type="match status" value="1"/>
</dbReference>
<dbReference type="PROSITE" id="PS50885">
    <property type="entry name" value="HAMP"/>
    <property type="match status" value="1"/>
</dbReference>
<evidence type="ECO:0000313" key="15">
    <source>
        <dbReference type="Proteomes" id="UP000001880"/>
    </source>
</evidence>
<dbReference type="SMART" id="SM00387">
    <property type="entry name" value="HATPase_c"/>
    <property type="match status" value="1"/>
</dbReference>
<feature type="compositionally biased region" description="Low complexity" evidence="10">
    <location>
        <begin position="82"/>
        <end position="92"/>
    </location>
</feature>
<dbReference type="Pfam" id="PF00512">
    <property type="entry name" value="HisKA"/>
    <property type="match status" value="1"/>
</dbReference>
<keyword evidence="4" id="KW-0597">Phosphoprotein</keyword>
<protein>
    <recommendedName>
        <fullName evidence="3">histidine kinase</fullName>
        <ecNumber evidence="3">2.7.13.3</ecNumber>
    </recommendedName>
</protein>
<dbReference type="InterPro" id="IPR003661">
    <property type="entry name" value="HisK_dim/P_dom"/>
</dbReference>
<dbReference type="PROSITE" id="PS50109">
    <property type="entry name" value="HIS_KIN"/>
    <property type="match status" value="1"/>
</dbReference>
<evidence type="ECO:0000256" key="8">
    <source>
        <dbReference type="ARBA" id="ARBA00022840"/>
    </source>
</evidence>
<keyword evidence="11" id="KW-0472">Membrane</keyword>
<keyword evidence="7 14" id="KW-0418">Kinase</keyword>
<dbReference type="GO" id="GO:0005524">
    <property type="term" value="F:ATP binding"/>
    <property type="evidence" value="ECO:0007669"/>
    <property type="project" value="UniProtKB-KW"/>
</dbReference>
<evidence type="ECO:0000256" key="10">
    <source>
        <dbReference type="SAM" id="MobiDB-lite"/>
    </source>
</evidence>
<dbReference type="OrthoDB" id="9781147at2"/>
<dbReference type="HOGENOM" id="CLU_453279_0_0_7"/>
<dbReference type="PRINTS" id="PR00344">
    <property type="entry name" value="BCTRLSENSOR"/>
</dbReference>
<evidence type="ECO:0000256" key="7">
    <source>
        <dbReference type="ARBA" id="ARBA00022777"/>
    </source>
</evidence>